<evidence type="ECO:0000256" key="1">
    <source>
        <dbReference type="ARBA" id="ARBA00022714"/>
    </source>
</evidence>
<dbReference type="Pfam" id="PF00355">
    <property type="entry name" value="Rieske"/>
    <property type="match status" value="1"/>
</dbReference>
<sequence length="97" mass="10947">MNEILIGSKDQFTASPAEVKVNGKRFFLTEEDGVYTLLSSRCPHAGFAVELENGELECPMHGWTFELHTGRCHNVPSAKLQSYEVKDREGQLFVQMD</sequence>
<dbReference type="AlphaFoldDB" id="A0A1C0ZXE0"/>
<evidence type="ECO:0000313" key="6">
    <source>
        <dbReference type="EMBL" id="OCT12737.1"/>
    </source>
</evidence>
<dbReference type="GO" id="GO:0051537">
    <property type="term" value="F:2 iron, 2 sulfur cluster binding"/>
    <property type="evidence" value="ECO:0007669"/>
    <property type="project" value="UniProtKB-KW"/>
</dbReference>
<keyword evidence="2" id="KW-0479">Metal-binding</keyword>
<accession>A0A1C0ZXE0</accession>
<keyword evidence="3" id="KW-0408">Iron</keyword>
<evidence type="ECO:0000259" key="5">
    <source>
        <dbReference type="PROSITE" id="PS51296"/>
    </source>
</evidence>
<protein>
    <submittedName>
        <fullName evidence="6">2Fe-2S ferredoxin</fullName>
    </submittedName>
</protein>
<dbReference type="GO" id="GO:0016705">
    <property type="term" value="F:oxidoreductase activity, acting on paired donors, with incorporation or reduction of molecular oxygen"/>
    <property type="evidence" value="ECO:0007669"/>
    <property type="project" value="UniProtKB-ARBA"/>
</dbReference>
<dbReference type="GO" id="GO:0046872">
    <property type="term" value="F:metal ion binding"/>
    <property type="evidence" value="ECO:0007669"/>
    <property type="project" value="UniProtKB-KW"/>
</dbReference>
<comment type="caution">
    <text evidence="6">The sequence shown here is derived from an EMBL/GenBank/DDBJ whole genome shotgun (WGS) entry which is preliminary data.</text>
</comment>
<keyword evidence="1" id="KW-0001">2Fe-2S</keyword>
<evidence type="ECO:0000256" key="3">
    <source>
        <dbReference type="ARBA" id="ARBA00023004"/>
    </source>
</evidence>
<dbReference type="GO" id="GO:0004497">
    <property type="term" value="F:monooxygenase activity"/>
    <property type="evidence" value="ECO:0007669"/>
    <property type="project" value="UniProtKB-ARBA"/>
</dbReference>
<proteinExistence type="predicted"/>
<dbReference type="STRING" id="512399.A8709_29610"/>
<gene>
    <name evidence="6" type="ORF">A8709_29610</name>
</gene>
<dbReference type="EMBL" id="LYPC01000027">
    <property type="protein sequence ID" value="OCT12737.1"/>
    <property type="molecule type" value="Genomic_DNA"/>
</dbReference>
<name>A0A1C0ZXE0_9BACL</name>
<dbReference type="CDD" id="cd03467">
    <property type="entry name" value="Rieske"/>
    <property type="match status" value="1"/>
</dbReference>
<dbReference type="OrthoDB" id="2614894at2"/>
<keyword evidence="4" id="KW-0411">Iron-sulfur</keyword>
<dbReference type="InterPro" id="IPR036922">
    <property type="entry name" value="Rieske_2Fe-2S_sf"/>
</dbReference>
<keyword evidence="7" id="KW-1185">Reference proteome</keyword>
<dbReference type="PROSITE" id="PS51296">
    <property type="entry name" value="RIESKE"/>
    <property type="match status" value="1"/>
</dbReference>
<dbReference type="SUPFAM" id="SSF50022">
    <property type="entry name" value="ISP domain"/>
    <property type="match status" value="1"/>
</dbReference>
<evidence type="ECO:0000256" key="4">
    <source>
        <dbReference type="ARBA" id="ARBA00023014"/>
    </source>
</evidence>
<dbReference type="Gene3D" id="2.102.10.10">
    <property type="entry name" value="Rieske [2Fe-2S] iron-sulphur domain"/>
    <property type="match status" value="1"/>
</dbReference>
<organism evidence="6 7">
    <name type="scientific">Paenibacillus pectinilyticus</name>
    <dbReference type="NCBI Taxonomy" id="512399"/>
    <lineage>
        <taxon>Bacteria</taxon>
        <taxon>Bacillati</taxon>
        <taxon>Bacillota</taxon>
        <taxon>Bacilli</taxon>
        <taxon>Bacillales</taxon>
        <taxon>Paenibacillaceae</taxon>
        <taxon>Paenibacillus</taxon>
    </lineage>
</organism>
<evidence type="ECO:0000256" key="2">
    <source>
        <dbReference type="ARBA" id="ARBA00022723"/>
    </source>
</evidence>
<dbReference type="Proteomes" id="UP000093309">
    <property type="component" value="Unassembled WGS sequence"/>
</dbReference>
<dbReference type="InterPro" id="IPR017941">
    <property type="entry name" value="Rieske_2Fe-2S"/>
</dbReference>
<evidence type="ECO:0000313" key="7">
    <source>
        <dbReference type="Proteomes" id="UP000093309"/>
    </source>
</evidence>
<reference evidence="7" key="1">
    <citation type="submission" date="2016-05" db="EMBL/GenBank/DDBJ databases">
        <title>Paenibacillus oryzae. sp. nov., isolated from the rice root.</title>
        <authorList>
            <person name="Zhang J."/>
            <person name="Zhang X."/>
        </authorList>
    </citation>
    <scope>NUCLEOTIDE SEQUENCE [LARGE SCALE GENOMIC DNA]</scope>
    <source>
        <strain evidence="7">KCTC13222</strain>
    </source>
</reference>
<feature type="domain" description="Rieske" evidence="5">
    <location>
        <begin position="3"/>
        <end position="94"/>
    </location>
</feature>